<evidence type="ECO:0000259" key="11">
    <source>
        <dbReference type="PROSITE" id="PS51085"/>
    </source>
</evidence>
<dbReference type="Gene3D" id="2.40.30.10">
    <property type="entry name" value="Translation factors"/>
    <property type="match status" value="1"/>
</dbReference>
<dbReference type="PANTHER" id="PTHR47354">
    <property type="entry name" value="NADH OXIDOREDUCTASE HCR"/>
    <property type="match status" value="1"/>
</dbReference>
<dbReference type="PANTHER" id="PTHR47354:SF1">
    <property type="entry name" value="CARNITINE MONOOXYGENASE REDUCTASE SUBUNIT"/>
    <property type="match status" value="1"/>
</dbReference>
<evidence type="ECO:0000256" key="9">
    <source>
        <dbReference type="SAM" id="MobiDB-lite"/>
    </source>
</evidence>
<dbReference type="InterPro" id="IPR054582">
    <property type="entry name" value="DmmA-like_N"/>
</dbReference>
<keyword evidence="10" id="KW-0812">Transmembrane</keyword>
<proteinExistence type="predicted"/>
<dbReference type="PROSITE" id="PS51384">
    <property type="entry name" value="FAD_FR"/>
    <property type="match status" value="1"/>
</dbReference>
<dbReference type="PROSITE" id="PS51085">
    <property type="entry name" value="2FE2S_FER_2"/>
    <property type="match status" value="1"/>
</dbReference>
<evidence type="ECO:0000313" key="14">
    <source>
        <dbReference type="Proteomes" id="UP000298656"/>
    </source>
</evidence>
<dbReference type="CDD" id="cd06185">
    <property type="entry name" value="PDR_like"/>
    <property type="match status" value="1"/>
</dbReference>
<dbReference type="InterPro" id="IPR005625">
    <property type="entry name" value="PepSY-ass_TM"/>
</dbReference>
<feature type="domain" description="FAD-binding FR-type" evidence="12">
    <location>
        <begin position="486"/>
        <end position="588"/>
    </location>
</feature>
<dbReference type="Proteomes" id="UP000298656">
    <property type="component" value="Chromosome 2"/>
</dbReference>
<accession>A0A4V1EI51</accession>
<keyword evidence="6" id="KW-0560">Oxidoreductase</keyword>
<feature type="transmembrane region" description="Helical" evidence="10">
    <location>
        <begin position="135"/>
        <end position="156"/>
    </location>
</feature>
<gene>
    <name evidence="13" type="ORF">FAZ95_25645</name>
</gene>
<evidence type="ECO:0000256" key="4">
    <source>
        <dbReference type="ARBA" id="ARBA00022714"/>
    </source>
</evidence>
<dbReference type="InterPro" id="IPR006058">
    <property type="entry name" value="2Fe2S_fd_BS"/>
</dbReference>
<dbReference type="AlphaFoldDB" id="A0A4V1EI51"/>
<dbReference type="KEGG" id="tvl:FAZ95_25645"/>
<evidence type="ECO:0000256" key="8">
    <source>
        <dbReference type="ARBA" id="ARBA00023014"/>
    </source>
</evidence>
<evidence type="ECO:0000256" key="1">
    <source>
        <dbReference type="ARBA" id="ARBA00001917"/>
    </source>
</evidence>
<dbReference type="SUPFAM" id="SSF52343">
    <property type="entry name" value="Ferredoxin reductase-like, C-terminal NADP-linked domain"/>
    <property type="match status" value="1"/>
</dbReference>
<dbReference type="InterPro" id="IPR050415">
    <property type="entry name" value="MRET"/>
</dbReference>
<evidence type="ECO:0000259" key="12">
    <source>
        <dbReference type="PROSITE" id="PS51384"/>
    </source>
</evidence>
<protein>
    <submittedName>
        <fullName evidence="13">2Fe-2S iron-sulfur cluster binding domain-containing protein</fullName>
    </submittedName>
</protein>
<evidence type="ECO:0000256" key="7">
    <source>
        <dbReference type="ARBA" id="ARBA00023004"/>
    </source>
</evidence>
<keyword evidence="14" id="KW-1185">Reference proteome</keyword>
<evidence type="ECO:0000313" key="13">
    <source>
        <dbReference type="EMBL" id="QCP52550.1"/>
    </source>
</evidence>
<dbReference type="InterPro" id="IPR039261">
    <property type="entry name" value="FNR_nucleotide-bd"/>
</dbReference>
<keyword evidence="10" id="KW-0472">Membrane</keyword>
<dbReference type="GO" id="GO:0051537">
    <property type="term" value="F:2 iron, 2 sulfur cluster binding"/>
    <property type="evidence" value="ECO:0007669"/>
    <property type="project" value="UniProtKB-KW"/>
</dbReference>
<feature type="domain" description="2Fe-2S ferredoxin-type" evidence="11">
    <location>
        <begin position="719"/>
        <end position="804"/>
    </location>
</feature>
<dbReference type="OrthoDB" id="544091at2"/>
<dbReference type="Gene3D" id="3.10.20.30">
    <property type="match status" value="1"/>
</dbReference>
<dbReference type="PRINTS" id="PR00409">
    <property type="entry name" value="PHDIOXRDTASE"/>
</dbReference>
<keyword evidence="4" id="KW-0001">2Fe-2S</keyword>
<dbReference type="InterPro" id="IPR017938">
    <property type="entry name" value="Riboflavin_synthase-like_b-brl"/>
</dbReference>
<dbReference type="SUPFAM" id="SSF54292">
    <property type="entry name" value="2Fe-2S ferredoxin-like"/>
    <property type="match status" value="1"/>
</dbReference>
<evidence type="ECO:0000256" key="10">
    <source>
        <dbReference type="SAM" id="Phobius"/>
    </source>
</evidence>
<dbReference type="Pfam" id="PF00111">
    <property type="entry name" value="Fer2"/>
    <property type="match status" value="1"/>
</dbReference>
<keyword evidence="2" id="KW-0285">Flavoprotein</keyword>
<organism evidence="13 14">
    <name type="scientific">Trinickia violacea</name>
    <dbReference type="NCBI Taxonomy" id="2571746"/>
    <lineage>
        <taxon>Bacteria</taxon>
        <taxon>Pseudomonadati</taxon>
        <taxon>Pseudomonadota</taxon>
        <taxon>Betaproteobacteria</taxon>
        <taxon>Burkholderiales</taxon>
        <taxon>Burkholderiaceae</taxon>
        <taxon>Trinickia</taxon>
    </lineage>
</organism>
<comment type="cofactor">
    <cofactor evidence="1">
        <name>FMN</name>
        <dbReference type="ChEBI" id="CHEBI:58210"/>
    </cofactor>
</comment>
<dbReference type="InterPro" id="IPR012675">
    <property type="entry name" value="Beta-grasp_dom_sf"/>
</dbReference>
<keyword evidence="8" id="KW-0411">Iron-sulfur</keyword>
<dbReference type="EMBL" id="CP040078">
    <property type="protein sequence ID" value="QCP52550.1"/>
    <property type="molecule type" value="Genomic_DNA"/>
</dbReference>
<keyword evidence="7" id="KW-0408">Iron</keyword>
<keyword evidence="5" id="KW-0479">Metal-binding</keyword>
<keyword evidence="10" id="KW-1133">Transmembrane helix</keyword>
<dbReference type="InterPro" id="IPR017927">
    <property type="entry name" value="FAD-bd_FR_type"/>
</dbReference>
<evidence type="ECO:0000256" key="6">
    <source>
        <dbReference type="ARBA" id="ARBA00023002"/>
    </source>
</evidence>
<dbReference type="InterPro" id="IPR001041">
    <property type="entry name" value="2Fe-2S_ferredoxin-type"/>
</dbReference>
<feature type="transmembrane region" description="Helical" evidence="10">
    <location>
        <begin position="309"/>
        <end position="329"/>
    </location>
</feature>
<dbReference type="SUPFAM" id="SSF63380">
    <property type="entry name" value="Riboflavin synthase domain-like"/>
    <property type="match status" value="1"/>
</dbReference>
<feature type="transmembrane region" description="Helical" evidence="10">
    <location>
        <begin position="257"/>
        <end position="279"/>
    </location>
</feature>
<dbReference type="Pfam" id="PF22290">
    <property type="entry name" value="DmmA-like_N"/>
    <property type="match status" value="1"/>
</dbReference>
<dbReference type="PROSITE" id="PS00197">
    <property type="entry name" value="2FE2S_FER_1"/>
    <property type="match status" value="1"/>
</dbReference>
<evidence type="ECO:0000256" key="3">
    <source>
        <dbReference type="ARBA" id="ARBA00022643"/>
    </source>
</evidence>
<feature type="compositionally biased region" description="Low complexity" evidence="9">
    <location>
        <begin position="10"/>
        <end position="23"/>
    </location>
</feature>
<reference evidence="13 14" key="1">
    <citation type="submission" date="2019-05" db="EMBL/GenBank/DDBJ databases">
        <title>Burkholderia sp. DHOD12, isolated from subtropical forest soil.</title>
        <authorList>
            <person name="Gao Z.-H."/>
            <person name="Qiu L.-H."/>
        </authorList>
    </citation>
    <scope>NUCLEOTIDE SEQUENCE [LARGE SCALE GENOMIC DNA]</scope>
    <source>
        <strain evidence="13 14">DHOD12</strain>
    </source>
</reference>
<name>A0A4V1EI51_9BURK</name>
<dbReference type="GO" id="GO:0046872">
    <property type="term" value="F:metal ion binding"/>
    <property type="evidence" value="ECO:0007669"/>
    <property type="project" value="UniProtKB-KW"/>
</dbReference>
<dbReference type="Pfam" id="PF03929">
    <property type="entry name" value="PepSY_TM"/>
    <property type="match status" value="1"/>
</dbReference>
<sequence>MPSECHRIPRPGSRSRSGSVVVRTRPDGDGRSGGQQATSQPLDLSNFLNWTHWFAAGTRTVKARHRPNHQVEVRQENSWILPLLSVIGALIWSLILSGLLLTYYPALTIKANVIPIIGNPMRVSLRERIRQLHRVTGLSIGLFVVMVAVTGAGMLFREPLEPVIYHDLLKVASCKERLPLDTLIANASASNPVAGRPQQLRIYDNADSSTRVLFSDHRWYYVNPCTGKVLGSEDRYGGLFGVMAKLHSFQFLENGSVVAGSLALTFAIVLIGGGLAVWIPEALRKRRRAVTIKPNLTGRARWINLHKTLGVYVSLILLASALTGALQSFQFVRDALYALTASKPPAPSPRLVVKADTQSLPVEALWQRAQALVPQPKYARIHYPGKPGDAFNVDLVARDAPHVNAFSYVSLDTSTGKVLRFTPYGENSLGHRIYLAALALHYGWLSGGFIQVLQLIGMLSIPVLAFAGIGSYLRGKRPRPAPASPRTTLALKVARKTAEAENIQSFELVDPAGKALPPFTAGSHVDVHVPGGKVRQYSLCNRPEERHRYLIAVMRAEPTRGGSRAMHEQVKEGDMIEVSAPKNHFPLVESAKHSVLIAGGIGITPILCMAERLAGLGADFKMHYFARSAARAAFVDRIARSKFAGRVFFHFTEDEKQQRLDLAALLETHDAEMHLYVCGGEAFMNAVINTALQKGWRENNVHKEYFSVERRESDSNIEFDVTIASTGKTICIPAEKTVIAALADCGIHIPASCEQGVCGTCVTRVLEGEPQHRDVFLSDEEKNRNDRFTPCCSRANSRTLILDL</sequence>
<dbReference type="Gene3D" id="3.40.50.80">
    <property type="entry name" value="Nucleotide-binding domain of ferredoxin-NADP reductase (FNR) module"/>
    <property type="match status" value="1"/>
</dbReference>
<dbReference type="GO" id="GO:0016491">
    <property type="term" value="F:oxidoreductase activity"/>
    <property type="evidence" value="ECO:0007669"/>
    <property type="project" value="UniProtKB-KW"/>
</dbReference>
<feature type="transmembrane region" description="Helical" evidence="10">
    <location>
        <begin position="79"/>
        <end position="104"/>
    </location>
</feature>
<evidence type="ECO:0000256" key="2">
    <source>
        <dbReference type="ARBA" id="ARBA00022630"/>
    </source>
</evidence>
<dbReference type="CDD" id="cd00207">
    <property type="entry name" value="fer2"/>
    <property type="match status" value="1"/>
</dbReference>
<keyword evidence="3" id="KW-0288">FMN</keyword>
<evidence type="ECO:0000256" key="5">
    <source>
        <dbReference type="ARBA" id="ARBA00022723"/>
    </source>
</evidence>
<feature type="region of interest" description="Disordered" evidence="9">
    <location>
        <begin position="1"/>
        <end position="40"/>
    </location>
</feature>
<dbReference type="InterPro" id="IPR036010">
    <property type="entry name" value="2Fe-2S_ferredoxin-like_sf"/>
</dbReference>